<evidence type="ECO:0000313" key="2">
    <source>
        <dbReference type="Proteomes" id="UP000236723"/>
    </source>
</evidence>
<proteinExistence type="predicted"/>
<dbReference type="OrthoDB" id="6637817at2"/>
<name>A0A1H6DML1_9ACTN</name>
<reference evidence="2" key="1">
    <citation type="submission" date="2016-10" db="EMBL/GenBank/DDBJ databases">
        <authorList>
            <person name="Varghese N."/>
            <person name="Submissions S."/>
        </authorList>
    </citation>
    <scope>NUCLEOTIDE SEQUENCE [LARGE SCALE GENOMIC DNA]</scope>
    <source>
        <strain evidence="2">DSM 43163</strain>
    </source>
</reference>
<organism evidence="1 2">
    <name type="scientific">Thermomonospora echinospora</name>
    <dbReference type="NCBI Taxonomy" id="1992"/>
    <lineage>
        <taxon>Bacteria</taxon>
        <taxon>Bacillati</taxon>
        <taxon>Actinomycetota</taxon>
        <taxon>Actinomycetes</taxon>
        <taxon>Streptosporangiales</taxon>
        <taxon>Thermomonosporaceae</taxon>
        <taxon>Thermomonospora</taxon>
    </lineage>
</organism>
<dbReference type="AlphaFoldDB" id="A0A1H6DML1"/>
<sequence>MKAIVRNISGADGEYVIQAQSRALELTVHVRSPQEEPVTPARIGELLEAVAETLAAEDRPWTDAEDAALVRSFDAWYDIAAVAAHLGRPMDSVRRRLTRFGRLPAMDPVSGRLLEADG</sequence>
<accession>A0A1H6DML1</accession>
<dbReference type="Proteomes" id="UP000236723">
    <property type="component" value="Unassembled WGS sequence"/>
</dbReference>
<protein>
    <submittedName>
        <fullName evidence="1">Uncharacterized protein</fullName>
    </submittedName>
</protein>
<dbReference type="RefSeq" id="WP_103942909.1">
    <property type="nucleotide sequence ID" value="NZ_FNVO01000019.1"/>
</dbReference>
<dbReference type="EMBL" id="FNVO01000019">
    <property type="protein sequence ID" value="SEG86540.1"/>
    <property type="molecule type" value="Genomic_DNA"/>
</dbReference>
<evidence type="ECO:0000313" key="1">
    <source>
        <dbReference type="EMBL" id="SEG86540.1"/>
    </source>
</evidence>
<gene>
    <name evidence="1" type="ORF">SAMN04489712_119106</name>
</gene>
<keyword evidence="2" id="KW-1185">Reference proteome</keyword>